<protein>
    <recommendedName>
        <fullName evidence="3">YdhG-like domain-containing protein</fullName>
    </recommendedName>
</protein>
<accession>A0ABW5MRJ1</accession>
<organism evidence="1 2">
    <name type="scientific">Croceitalea marina</name>
    <dbReference type="NCBI Taxonomy" id="1775166"/>
    <lineage>
        <taxon>Bacteria</taxon>
        <taxon>Pseudomonadati</taxon>
        <taxon>Bacteroidota</taxon>
        <taxon>Flavobacteriia</taxon>
        <taxon>Flavobacteriales</taxon>
        <taxon>Flavobacteriaceae</taxon>
        <taxon>Croceitalea</taxon>
    </lineage>
</organism>
<dbReference type="RefSeq" id="WP_377765446.1">
    <property type="nucleotide sequence ID" value="NZ_JBHULB010000006.1"/>
</dbReference>
<evidence type="ECO:0000313" key="1">
    <source>
        <dbReference type="EMBL" id="MFD2585897.1"/>
    </source>
</evidence>
<dbReference type="Proteomes" id="UP001597526">
    <property type="component" value="Unassembled WGS sequence"/>
</dbReference>
<comment type="caution">
    <text evidence="1">The sequence shown here is derived from an EMBL/GenBank/DDBJ whole genome shotgun (WGS) entry which is preliminary data.</text>
</comment>
<proteinExistence type="predicted"/>
<evidence type="ECO:0000313" key="2">
    <source>
        <dbReference type="Proteomes" id="UP001597526"/>
    </source>
</evidence>
<dbReference type="SUPFAM" id="SSF159888">
    <property type="entry name" value="YdhG-like"/>
    <property type="match status" value="1"/>
</dbReference>
<reference evidence="2" key="1">
    <citation type="journal article" date="2019" name="Int. J. Syst. Evol. Microbiol.">
        <title>The Global Catalogue of Microorganisms (GCM) 10K type strain sequencing project: providing services to taxonomists for standard genome sequencing and annotation.</title>
        <authorList>
            <consortium name="The Broad Institute Genomics Platform"/>
            <consortium name="The Broad Institute Genome Sequencing Center for Infectious Disease"/>
            <person name="Wu L."/>
            <person name="Ma J."/>
        </authorList>
    </citation>
    <scope>NUCLEOTIDE SEQUENCE [LARGE SCALE GENOMIC DNA]</scope>
    <source>
        <strain evidence="2">KCTC 52368</strain>
    </source>
</reference>
<name>A0ABW5MRJ1_9FLAO</name>
<gene>
    <name evidence="1" type="ORF">ACFSQJ_03075</name>
</gene>
<dbReference type="EMBL" id="JBHULB010000006">
    <property type="protein sequence ID" value="MFD2585897.1"/>
    <property type="molecule type" value="Genomic_DNA"/>
</dbReference>
<keyword evidence="2" id="KW-1185">Reference proteome</keyword>
<evidence type="ECO:0008006" key="3">
    <source>
        <dbReference type="Google" id="ProtNLM"/>
    </source>
</evidence>
<sequence>MEANIKLMGFIQPYDKRIQELTIQLRDYVVNLVPEANELIWDNYNAVAMAYSKSEKLKDAFCHISVYAKHVNFGFNRGAELKNNNVKLEGKGKLIRHISLTAFESFPKEAMEKMIWDAVEISEKYNTDLCEKQTPGKSLVMSVSEKKIRPMK</sequence>
<dbReference type="Gene3D" id="3.90.1150.200">
    <property type="match status" value="1"/>
</dbReference>